<proteinExistence type="predicted"/>
<feature type="chain" id="PRO_5045798208" evidence="1">
    <location>
        <begin position="17"/>
        <end position="778"/>
    </location>
</feature>
<dbReference type="Proteomes" id="UP000823775">
    <property type="component" value="Unassembled WGS sequence"/>
</dbReference>
<dbReference type="EMBL" id="JACEIK010000494">
    <property type="protein sequence ID" value="MCD7458066.1"/>
    <property type="molecule type" value="Genomic_DNA"/>
</dbReference>
<reference evidence="2 3" key="1">
    <citation type="journal article" date="2021" name="BMC Genomics">
        <title>Datura genome reveals duplications of psychoactive alkaloid biosynthetic genes and high mutation rate following tissue culture.</title>
        <authorList>
            <person name="Rajewski A."/>
            <person name="Carter-House D."/>
            <person name="Stajich J."/>
            <person name="Litt A."/>
        </authorList>
    </citation>
    <scope>NUCLEOTIDE SEQUENCE [LARGE SCALE GENOMIC DNA]</scope>
    <source>
        <strain evidence="2">AR-01</strain>
    </source>
</reference>
<keyword evidence="1" id="KW-0732">Signal</keyword>
<evidence type="ECO:0000313" key="3">
    <source>
        <dbReference type="Proteomes" id="UP000823775"/>
    </source>
</evidence>
<accession>A0ABS8SGM4</accession>
<feature type="signal peptide" evidence="1">
    <location>
        <begin position="1"/>
        <end position="16"/>
    </location>
</feature>
<organism evidence="2 3">
    <name type="scientific">Datura stramonium</name>
    <name type="common">Jimsonweed</name>
    <name type="synonym">Common thornapple</name>
    <dbReference type="NCBI Taxonomy" id="4076"/>
    <lineage>
        <taxon>Eukaryota</taxon>
        <taxon>Viridiplantae</taxon>
        <taxon>Streptophyta</taxon>
        <taxon>Embryophyta</taxon>
        <taxon>Tracheophyta</taxon>
        <taxon>Spermatophyta</taxon>
        <taxon>Magnoliopsida</taxon>
        <taxon>eudicotyledons</taxon>
        <taxon>Gunneridae</taxon>
        <taxon>Pentapetalae</taxon>
        <taxon>asterids</taxon>
        <taxon>lamiids</taxon>
        <taxon>Solanales</taxon>
        <taxon>Solanaceae</taxon>
        <taxon>Solanoideae</taxon>
        <taxon>Datureae</taxon>
        <taxon>Datura</taxon>
    </lineage>
</organism>
<sequence>MFHLWCFLIVFFQTGADLSVYANSQVNGNNLSEIEGGEVATTNSLSCNGPEFVMQLRFHEKKSNGLNDGSGTEPSLEAHARLRCVYFPKLQGKESIEMILEKLEADGYKIEENFESFSQVSVRWLDRLLPDARWNDLEQHHPYTIAIRNFGNKQSDKENGTTYDVLVEIYKDGEKLTLLKLEKLYQDWMFQMHDRYDKEIDCGEDQPTFVFGPSHKKELGISSDVLRIHKVFQRKGITWKSGQKIKILKGAYRGFHKNNVFATLEFLILEGLQGNSGRTEPSLEAHARLRCVYFPKLQGKESIEMILEKLEADGYKIEENSSSQVVRWLDYCLLPVSRWLELNLSVIHSLQIKSFLASFMEPKRSKNDKGDVLKRCCFRVKCFIGEARIICRPLNVPAENGCRLTFDKESACFEIRDSKSLPISVIDSGKCLCVDNKEWEYRILKHHEKTTPSSIDILDAEQCQDLDIEGIESHILSEKEVHAKGSDKKSTHSVRVGSCFPEVLRVARFDRFSNRIPFKLTTEIEMKLISSSGRYIVSEFSYDQYITHDGYTMKFKNVAIESGELDMIRPNYEAALHICSKEDPFFLFSTVHSFSRTIATCPSPSIDFGKELIPGMIIKELALEFPFMFCHGDEVVSRKEFQTDRRSLQVASKKLVDDILRCRLCIRQCKANVERLNLKESNIKLEISNLRASMGLGFHDVGYDKDTSVSQFYTHQVRVPKRLHTLKTLYSTLLSELTRIVLYYSPTTVPVSLCSESLAAQRWTATNGKCRLTMTSYP</sequence>
<protein>
    <submittedName>
        <fullName evidence="2">Uncharacterized protein</fullName>
    </submittedName>
</protein>
<keyword evidence="3" id="KW-1185">Reference proteome</keyword>
<evidence type="ECO:0000256" key="1">
    <source>
        <dbReference type="SAM" id="SignalP"/>
    </source>
</evidence>
<dbReference type="PANTHER" id="PTHR33566">
    <property type="entry name" value="EN/SPM-LIKE TRANSPOSON-RELATED"/>
    <property type="match status" value="1"/>
</dbReference>
<evidence type="ECO:0000313" key="2">
    <source>
        <dbReference type="EMBL" id="MCD7458066.1"/>
    </source>
</evidence>
<dbReference type="PANTHER" id="PTHR33566:SF1">
    <property type="entry name" value="EN_SPM-LIKE TRANSPOSON-RELATED"/>
    <property type="match status" value="1"/>
</dbReference>
<gene>
    <name evidence="2" type="ORF">HAX54_037087</name>
</gene>
<name>A0ABS8SGM4_DATST</name>
<comment type="caution">
    <text evidence="2">The sequence shown here is derived from an EMBL/GenBank/DDBJ whole genome shotgun (WGS) entry which is preliminary data.</text>
</comment>